<dbReference type="EMBL" id="JAWHTF010000003">
    <property type="protein sequence ID" value="MDU8885986.1"/>
    <property type="molecule type" value="Genomic_DNA"/>
</dbReference>
<sequence length="1205" mass="131853">MNALKRVITFFIFYFLVNQVTIAQSGGADLCSNSEPLCGSNVFSYPNSSGGSNAEAGPDYGCLGSQPNPAWFFLQIAQDGDLVLTIEQSTVLGGPPDLDVDFIIYGPFADTSIACSSGLTLANTVDCSYSPNNVENVNIINAAAGDYYLLLITNYSNQPGFITVNQSSGTGQTNCGILADEVGCTGETITLDATTTNATNYIWYEDDGFGNFVAITGVNTATYDVTSTNFYSAESFDAGNNLLQTYNFNVAFFETPVVNPSISDYELCDDDGIIQFDFNTKSSEVLNGLDPTTFEVTYYDSMADANSASSPLPLIYTNSLPSETIYVRVENILTDLIDCIDVGSFNINVYLDPIANPVSDFVSCSDTSTTLFDLSVKESEVLGSQSSTDFDVKFYLFQADADAGLLGTEINTPISNASSPQTVYVRIENVLNTDCYDTTSFDLFVNLNPIVIPVVDLFQCDDDNDGFTLFNLTEANDLISSNASNEIFTYYLTLAEAQGGLVADQISNYLNYPNPMPLSGVIYARIEAGNGCYKTAQINLTVSTTQIPGAFNLLYNFCDDYQIDNDNTNGIATFDFSDATTQILAQFPPGQTLTVSYYTNFTDALQESNAIADISNHRNDASPNVQNIVVRVDSDALNACLGLGEYITLTVDPVPLNNIISDYILCDGGVGQASFDLTTKDSEVIGVETQDILISYHETPNDAENNMNAIVSPYTNLTNPQTIYVRAQFDDNGNGVGDNGECVSTDMTFELIVNPNPVIFQPEAIQICNDQLNTVYDLTVREDQITGGDSSIVLTYFESQLDLDNNNPIVSPSMYNNNLFNRDIIVLATGSNTCTSTVTLSLETILYENLNSVPVTIEECEVDNDGYDNFDLTRRETDILNGLDPLNFTFDYYEIEADAIAGNSNSISNPTSFVNTQALTQIIYARVSPVTNQCFVIVPITLIVNPVPEIAIEDQYVICLSFQGQRIPPTLETFLTNPPIDTQLSSTEFSFQWYLGDPIPGNEIAGANDSFFDPTSAGLYSVLATNIITGCTIPATTEVIGSYPPQSITINISSEAFSDDDIIEVSVSGNGTYEYSLDHGLWQQSPRFENVSGGQHTVYVRDLYNCNEIFEIQTIIDYPRFFTPNGDAYNNSWNIYGIESQPLAKIYIYDRYGKLIKQLSPTGPGWDGTFNGNPLPSSDYWFTVEYEEPNNGSTRIFKSHFALKR</sequence>
<evidence type="ECO:0000256" key="1">
    <source>
        <dbReference type="SAM" id="SignalP"/>
    </source>
</evidence>
<reference evidence="2 3" key="1">
    <citation type="submission" date="2023-10" db="EMBL/GenBank/DDBJ databases">
        <title>Marimonas sp. nov. isolated from tidal mud flat.</title>
        <authorList>
            <person name="Jaincy N.J."/>
            <person name="Srinivasan S."/>
            <person name="Lee S.-S."/>
        </authorList>
    </citation>
    <scope>NUCLEOTIDE SEQUENCE [LARGE SCALE GENOMIC DNA]</scope>
    <source>
        <strain evidence="2 3">MJ-SS3</strain>
    </source>
</reference>
<evidence type="ECO:0000313" key="2">
    <source>
        <dbReference type="EMBL" id="MDU8885986.1"/>
    </source>
</evidence>
<protein>
    <submittedName>
        <fullName evidence="2">T9SS type B sorting domain-containing protein</fullName>
    </submittedName>
</protein>
<feature type="chain" id="PRO_5046904904" evidence="1">
    <location>
        <begin position="24"/>
        <end position="1205"/>
    </location>
</feature>
<proteinExistence type="predicted"/>
<name>A0ABU3U6L9_9FLAO</name>
<organism evidence="2 3">
    <name type="scientific">Gilvirhabdus luticola</name>
    <dbReference type="NCBI Taxonomy" id="3079858"/>
    <lineage>
        <taxon>Bacteria</taxon>
        <taxon>Pseudomonadati</taxon>
        <taxon>Bacteroidota</taxon>
        <taxon>Flavobacteriia</taxon>
        <taxon>Flavobacteriales</taxon>
        <taxon>Flavobacteriaceae</taxon>
        <taxon>Gilvirhabdus</taxon>
    </lineage>
</organism>
<comment type="caution">
    <text evidence="2">The sequence shown here is derived from an EMBL/GenBank/DDBJ whole genome shotgun (WGS) entry which is preliminary data.</text>
</comment>
<feature type="signal peptide" evidence="1">
    <location>
        <begin position="1"/>
        <end position="23"/>
    </location>
</feature>
<evidence type="ECO:0000313" key="3">
    <source>
        <dbReference type="Proteomes" id="UP001268651"/>
    </source>
</evidence>
<dbReference type="Proteomes" id="UP001268651">
    <property type="component" value="Unassembled WGS sequence"/>
</dbReference>
<gene>
    <name evidence="2" type="ORF">RXV94_07425</name>
</gene>
<dbReference type="NCBIfam" id="TIGR04131">
    <property type="entry name" value="Bac_Flav_CTERM"/>
    <property type="match status" value="1"/>
</dbReference>
<keyword evidence="3" id="KW-1185">Reference proteome</keyword>
<keyword evidence="1" id="KW-0732">Signal</keyword>
<dbReference type="InterPro" id="IPR026341">
    <property type="entry name" value="T9SS_type_B"/>
</dbReference>
<accession>A0ABU3U6L9</accession>
<dbReference type="RefSeq" id="WP_316661912.1">
    <property type="nucleotide sequence ID" value="NZ_JAWHTF010000003.1"/>
</dbReference>
<dbReference type="Pfam" id="PF13585">
    <property type="entry name" value="CHU_C"/>
    <property type="match status" value="1"/>
</dbReference>